<dbReference type="EMBL" id="CP124755">
    <property type="protein sequence ID" value="WGZ89416.1"/>
    <property type="molecule type" value="Genomic_DNA"/>
</dbReference>
<reference evidence="2" key="2">
    <citation type="submission" date="2023-04" db="EMBL/GenBank/DDBJ databases">
        <authorList>
            <person name="Beletskiy A.V."/>
            <person name="Mardanov A.V."/>
            <person name="Ravin N.V."/>
        </authorList>
    </citation>
    <scope>NUCLEOTIDE SEQUENCE</scope>
    <source>
        <strain evidence="2">GKL-01</strain>
    </source>
</reference>
<dbReference type="Proteomes" id="UP001300672">
    <property type="component" value="Chromosome"/>
</dbReference>
<sequence>MSLSQAQAFALTQLIEVPLIMLMAHYYHVKWQRSLGFAVLASTLTHPLAWWFTWFMNVIVFSPHRWIWFAITEGTVWLVESVILSKGLRLSWAKGLYISAVANAHSAGFGLCL</sequence>
<evidence type="ECO:0000313" key="2">
    <source>
        <dbReference type="EMBL" id="WGZ89416.1"/>
    </source>
</evidence>
<evidence type="ECO:0000256" key="1">
    <source>
        <dbReference type="SAM" id="Phobius"/>
    </source>
</evidence>
<protein>
    <submittedName>
        <fullName evidence="2">Uncharacterized protein</fullName>
    </submittedName>
</protein>
<feature type="transmembrane region" description="Helical" evidence="1">
    <location>
        <begin position="66"/>
        <end position="84"/>
    </location>
</feature>
<accession>A0AA95KDB1</accession>
<dbReference type="KEGG" id="tdu:QJT80_07810"/>
<name>A0AA95KDB1_9GAMM</name>
<feature type="transmembrane region" description="Helical" evidence="1">
    <location>
        <begin position="34"/>
        <end position="54"/>
    </location>
</feature>
<keyword evidence="1" id="KW-1133">Transmembrane helix</keyword>
<feature type="transmembrane region" description="Helical" evidence="1">
    <location>
        <begin position="6"/>
        <end position="27"/>
    </location>
</feature>
<proteinExistence type="predicted"/>
<reference evidence="2" key="1">
    <citation type="journal article" date="2023" name="Int. J. Mol. Sci.">
        <title>Metagenomics Revealed a New Genus 'Candidatus Thiocaldithrix dubininis' gen. nov., sp. nov. and a New Species 'Candidatus Thiothrix putei' sp. nov. in the Family Thiotrichaceae, Some Members of Which Have Traits of Both Na+- and H+-Motive Energetics.</title>
        <authorList>
            <person name="Ravin N.V."/>
            <person name="Muntyan M.S."/>
            <person name="Smolyakov D.D."/>
            <person name="Rudenko T.S."/>
            <person name="Beletsky A.V."/>
            <person name="Mardanov A.V."/>
            <person name="Grabovich M.Y."/>
        </authorList>
    </citation>
    <scope>NUCLEOTIDE SEQUENCE</scope>
    <source>
        <strain evidence="2">GKL-01</strain>
    </source>
</reference>
<keyword evidence="1" id="KW-0812">Transmembrane</keyword>
<gene>
    <name evidence="2" type="ORF">QJT80_07810</name>
</gene>
<dbReference type="AlphaFoldDB" id="A0AA95KDB1"/>
<organism evidence="2">
    <name type="scientific">Candidatus Thiocaldithrix dubininis</name>
    <dbReference type="NCBI Taxonomy" id="3080823"/>
    <lineage>
        <taxon>Bacteria</taxon>
        <taxon>Pseudomonadati</taxon>
        <taxon>Pseudomonadota</taxon>
        <taxon>Gammaproteobacteria</taxon>
        <taxon>Thiotrichales</taxon>
        <taxon>Thiotrichaceae</taxon>
        <taxon>Candidatus Thiocaldithrix</taxon>
    </lineage>
</organism>
<keyword evidence="1" id="KW-0472">Membrane</keyword>